<organism evidence="1 2">
    <name type="scientific">Aquisalinus flavus</name>
    <dbReference type="NCBI Taxonomy" id="1526572"/>
    <lineage>
        <taxon>Bacteria</taxon>
        <taxon>Pseudomonadati</taxon>
        <taxon>Pseudomonadota</taxon>
        <taxon>Alphaproteobacteria</taxon>
        <taxon>Parvularculales</taxon>
        <taxon>Parvularculaceae</taxon>
        <taxon>Aquisalinus</taxon>
    </lineage>
</organism>
<dbReference type="Proteomes" id="UP000613582">
    <property type="component" value="Unassembled WGS sequence"/>
</dbReference>
<proteinExistence type="predicted"/>
<evidence type="ECO:0000313" key="2">
    <source>
        <dbReference type="Proteomes" id="UP000613582"/>
    </source>
</evidence>
<reference evidence="1" key="2">
    <citation type="submission" date="2020-09" db="EMBL/GenBank/DDBJ databases">
        <authorList>
            <person name="Sun Q."/>
            <person name="Zhou Y."/>
        </authorList>
    </citation>
    <scope>NUCLEOTIDE SEQUENCE</scope>
    <source>
        <strain evidence="1">CGMCC 1.12921</strain>
    </source>
</reference>
<comment type="caution">
    <text evidence="1">The sequence shown here is derived from an EMBL/GenBank/DDBJ whole genome shotgun (WGS) entry which is preliminary data.</text>
</comment>
<dbReference type="RefSeq" id="WP_188160304.1">
    <property type="nucleotide sequence ID" value="NZ_BMGH01000001.1"/>
</dbReference>
<protein>
    <submittedName>
        <fullName evidence="1">Uncharacterized protein</fullName>
    </submittedName>
</protein>
<gene>
    <name evidence="1" type="ORF">GCM10011342_11470</name>
</gene>
<keyword evidence="2" id="KW-1185">Reference proteome</keyword>
<sequence>MVDWDDVSATMAETRRRDAAGANAASAASVPRLEGLRALAPTQLQRVRPSEVDAVQMPVLVPGSDEILASVQVFGQADAYSAIADAGNNLAFRISGARKRLVLEDPPAPRVAMERMRSARPPLPGLGARYVITRSDSSTDLSFSRFGCGYVLSLMCDDPDGDARCAEDDFIVSLASSMVLLNENAGSGQ</sequence>
<name>A0A8J2Y7N9_9PROT</name>
<dbReference type="EMBL" id="BMGH01000001">
    <property type="protein sequence ID" value="GGD04186.1"/>
    <property type="molecule type" value="Genomic_DNA"/>
</dbReference>
<evidence type="ECO:0000313" key="1">
    <source>
        <dbReference type="EMBL" id="GGD04186.1"/>
    </source>
</evidence>
<reference evidence="1" key="1">
    <citation type="journal article" date="2014" name="Int. J. Syst. Evol. Microbiol.">
        <title>Complete genome sequence of Corynebacterium casei LMG S-19264T (=DSM 44701T), isolated from a smear-ripened cheese.</title>
        <authorList>
            <consortium name="US DOE Joint Genome Institute (JGI-PGF)"/>
            <person name="Walter F."/>
            <person name="Albersmeier A."/>
            <person name="Kalinowski J."/>
            <person name="Ruckert C."/>
        </authorList>
    </citation>
    <scope>NUCLEOTIDE SEQUENCE</scope>
    <source>
        <strain evidence="1">CGMCC 1.12921</strain>
    </source>
</reference>
<dbReference type="AlphaFoldDB" id="A0A8J2Y7N9"/>
<accession>A0A8J2Y7N9</accession>